<dbReference type="GO" id="GO:0008270">
    <property type="term" value="F:zinc ion binding"/>
    <property type="evidence" value="ECO:0007669"/>
    <property type="project" value="InterPro"/>
</dbReference>
<dbReference type="Pfam" id="PF01546">
    <property type="entry name" value="Peptidase_M20"/>
    <property type="match status" value="1"/>
</dbReference>
<name>A0AA95SBI1_9BACI</name>
<dbReference type="SUPFAM" id="SSF53187">
    <property type="entry name" value="Zn-dependent exopeptidases"/>
    <property type="match status" value="1"/>
</dbReference>
<evidence type="ECO:0000256" key="2">
    <source>
        <dbReference type="ARBA" id="ARBA00006247"/>
    </source>
</evidence>
<reference evidence="9" key="1">
    <citation type="submission" date="2023-05" db="EMBL/GenBank/DDBJ databases">
        <title>Comparative genomics of Bacillaceae isolates and their secondary metabolite potential.</title>
        <authorList>
            <person name="Song L."/>
            <person name="Nielsen L.J."/>
            <person name="Mohite O."/>
            <person name="Xu X."/>
            <person name="Weber T."/>
            <person name="Kovacs A.T."/>
        </authorList>
    </citation>
    <scope>NUCLEOTIDE SEQUENCE</scope>
    <source>
        <strain evidence="9">XLM17</strain>
    </source>
</reference>
<organism evidence="9 10">
    <name type="scientific">Neobacillus novalis</name>
    <dbReference type="NCBI Taxonomy" id="220687"/>
    <lineage>
        <taxon>Bacteria</taxon>
        <taxon>Bacillati</taxon>
        <taxon>Bacillota</taxon>
        <taxon>Bacilli</taxon>
        <taxon>Bacillales</taxon>
        <taxon>Bacillaceae</taxon>
        <taxon>Neobacillus</taxon>
    </lineage>
</organism>
<dbReference type="PANTHER" id="PTHR43808">
    <property type="entry name" value="ACETYLORNITHINE DEACETYLASE"/>
    <property type="match status" value="1"/>
</dbReference>
<comment type="similarity">
    <text evidence="2">Belongs to the peptidase M20A family.</text>
</comment>
<keyword evidence="6" id="KW-0862">Zinc</keyword>
<evidence type="ECO:0000256" key="6">
    <source>
        <dbReference type="ARBA" id="ARBA00022833"/>
    </source>
</evidence>
<dbReference type="PANTHER" id="PTHR43808:SF31">
    <property type="entry name" value="N-ACETYL-L-CITRULLINE DEACETYLASE"/>
    <property type="match status" value="1"/>
</dbReference>
<accession>A0AA95SBI1</accession>
<dbReference type="GO" id="GO:0008237">
    <property type="term" value="F:metallopeptidase activity"/>
    <property type="evidence" value="ECO:0007669"/>
    <property type="project" value="UniProtKB-KW"/>
</dbReference>
<dbReference type="InterPro" id="IPR010964">
    <property type="entry name" value="M20A_pepV-rel"/>
</dbReference>
<comment type="cofactor">
    <cofactor evidence="1">
        <name>Zn(2+)</name>
        <dbReference type="ChEBI" id="CHEBI:29105"/>
    </cofactor>
</comment>
<dbReference type="SUPFAM" id="SSF55031">
    <property type="entry name" value="Bacterial exopeptidase dimerisation domain"/>
    <property type="match status" value="1"/>
</dbReference>
<dbReference type="InterPro" id="IPR036264">
    <property type="entry name" value="Bact_exopeptidase_dim_dom"/>
</dbReference>
<dbReference type="InterPro" id="IPR002933">
    <property type="entry name" value="Peptidase_M20"/>
</dbReference>
<dbReference type="GO" id="GO:0016805">
    <property type="term" value="F:dipeptidase activity"/>
    <property type="evidence" value="ECO:0007669"/>
    <property type="project" value="UniProtKB-KW"/>
</dbReference>
<dbReference type="AlphaFoldDB" id="A0AA95SBI1"/>
<keyword evidence="8" id="KW-0482">Metalloprotease</keyword>
<dbReference type="GO" id="GO:0006508">
    <property type="term" value="P:proteolysis"/>
    <property type="evidence" value="ECO:0007669"/>
    <property type="project" value="UniProtKB-KW"/>
</dbReference>
<evidence type="ECO:0000256" key="4">
    <source>
        <dbReference type="ARBA" id="ARBA00022723"/>
    </source>
</evidence>
<dbReference type="Gene3D" id="3.40.630.10">
    <property type="entry name" value="Zn peptidases"/>
    <property type="match status" value="1"/>
</dbReference>
<evidence type="ECO:0000256" key="8">
    <source>
        <dbReference type="ARBA" id="ARBA00023049"/>
    </source>
</evidence>
<dbReference type="KEGG" id="nnv:QNH39_20645"/>
<sequence>MAQINWISEVEKRKETLINDTQNLLHIKSLLDEEHAEADAPLGKGVKEALDFMLELGEKDGFTQKNVGNLAGHLEFGEGKELLGILCHVDVVPEGDGWTSDPFGAEIRDGKIFARGALDDKGPTMAAYYAMKIVKELGLPLKKRVRMIIGTDEESNWRCVKHYFEHEEMPALGFAPDADFPIINAEKGIADFDMVQKESVQDSTVANVEVESFVSGKRYNMVPDHAKAVILVKENQNEVVEQFITHMKQYELEYSYHAENGKLILEVIGVSAHGMEPRNGKNAGLFLAEFLSKLSLDAKSAHYFQFVNRYFFNDSRGVNLGVAYSDEISGDLTINPGKLAYSKESGGRIGMTCRYPVTNKMEETKEKLDALLLDEGFAIENFSDSKPHHVDEKEFLIQTLKRVYEEQTGEKAELIAIGGGTYARSLKAGVAFGPLFPGRPDIAHQKDEYMYIEDLLRATAIYAQAIYELAKTE</sequence>
<dbReference type="EC" id="3.4.13.-" evidence="9"/>
<dbReference type="CDD" id="cd03888">
    <property type="entry name" value="M20_PepV"/>
    <property type="match status" value="1"/>
</dbReference>
<dbReference type="NCBIfam" id="TIGR01887">
    <property type="entry name" value="dipeptidaselike"/>
    <property type="match status" value="1"/>
</dbReference>
<evidence type="ECO:0000256" key="5">
    <source>
        <dbReference type="ARBA" id="ARBA00022801"/>
    </source>
</evidence>
<protein>
    <submittedName>
        <fullName evidence="9">Dipeptidase PepV</fullName>
        <ecNumber evidence="9">3.4.13.-</ecNumber>
    </submittedName>
</protein>
<dbReference type="GO" id="GO:0006526">
    <property type="term" value="P:L-arginine biosynthetic process"/>
    <property type="evidence" value="ECO:0007669"/>
    <property type="project" value="TreeGrafter"/>
</dbReference>
<dbReference type="Proteomes" id="UP001178288">
    <property type="component" value="Chromosome"/>
</dbReference>
<evidence type="ECO:0000313" key="10">
    <source>
        <dbReference type="Proteomes" id="UP001178288"/>
    </source>
</evidence>
<evidence type="ECO:0000313" key="9">
    <source>
        <dbReference type="EMBL" id="WHY85033.1"/>
    </source>
</evidence>
<dbReference type="Gene3D" id="3.30.70.360">
    <property type="match status" value="2"/>
</dbReference>
<keyword evidence="3" id="KW-0645">Protease</keyword>
<dbReference type="InterPro" id="IPR050072">
    <property type="entry name" value="Peptidase_M20A"/>
</dbReference>
<dbReference type="NCBIfam" id="NF005591">
    <property type="entry name" value="PRK07318.1"/>
    <property type="match status" value="1"/>
</dbReference>
<proteinExistence type="inferred from homology"/>
<dbReference type="EMBL" id="CP126114">
    <property type="protein sequence ID" value="WHY85033.1"/>
    <property type="molecule type" value="Genomic_DNA"/>
</dbReference>
<evidence type="ECO:0000256" key="7">
    <source>
        <dbReference type="ARBA" id="ARBA00022997"/>
    </source>
</evidence>
<dbReference type="GO" id="GO:0008777">
    <property type="term" value="F:acetylornithine deacetylase activity"/>
    <property type="evidence" value="ECO:0007669"/>
    <property type="project" value="TreeGrafter"/>
</dbReference>
<keyword evidence="7 9" id="KW-0224">Dipeptidase</keyword>
<keyword evidence="10" id="KW-1185">Reference proteome</keyword>
<evidence type="ECO:0000256" key="1">
    <source>
        <dbReference type="ARBA" id="ARBA00001947"/>
    </source>
</evidence>
<keyword evidence="4" id="KW-0479">Metal-binding</keyword>
<dbReference type="RefSeq" id="WP_066090941.1">
    <property type="nucleotide sequence ID" value="NZ_CP126114.1"/>
</dbReference>
<evidence type="ECO:0000256" key="3">
    <source>
        <dbReference type="ARBA" id="ARBA00022670"/>
    </source>
</evidence>
<keyword evidence="5 9" id="KW-0378">Hydrolase</keyword>
<gene>
    <name evidence="9" type="primary">pepV</name>
    <name evidence="9" type="ORF">QNH39_20645</name>
</gene>